<dbReference type="Pfam" id="PF11225">
    <property type="entry name" value="DUF3024"/>
    <property type="match status" value="1"/>
</dbReference>
<protein>
    <submittedName>
        <fullName evidence="1">DUF3024 domain-containing protein</fullName>
    </submittedName>
</protein>
<dbReference type="Proteomes" id="UP001153387">
    <property type="component" value="Unassembled WGS sequence"/>
</dbReference>
<dbReference type="InterPro" id="IPR021388">
    <property type="entry name" value="DUF3024"/>
</dbReference>
<reference evidence="1 2" key="1">
    <citation type="submission" date="2022-10" db="EMBL/GenBank/DDBJ databases">
        <title>Comparative genomic analysis of Cohnella hashimotonis sp. nov., isolated from the International Space Station.</title>
        <authorList>
            <person name="Simpson A."/>
            <person name="Venkateswaran K."/>
        </authorList>
    </citation>
    <scope>NUCLEOTIDE SEQUENCE [LARGE SCALE GENOMIC DNA]</scope>
    <source>
        <strain evidence="1 2">DSM 18997</strain>
    </source>
</reference>
<evidence type="ECO:0000313" key="2">
    <source>
        <dbReference type="Proteomes" id="UP001153387"/>
    </source>
</evidence>
<accession>A0A9X4QMY0</accession>
<evidence type="ECO:0000313" key="1">
    <source>
        <dbReference type="EMBL" id="MDG0791435.1"/>
    </source>
</evidence>
<dbReference type="AlphaFoldDB" id="A0A9X4QMY0"/>
<proteinExistence type="predicted"/>
<gene>
    <name evidence="1" type="ORF">OMP38_11575</name>
</gene>
<comment type="caution">
    <text evidence="1">The sequence shown here is derived from an EMBL/GenBank/DDBJ whole genome shotgun (WGS) entry which is preliminary data.</text>
</comment>
<dbReference type="RefSeq" id="WP_277565315.1">
    <property type="nucleotide sequence ID" value="NZ_JAPDHZ010000003.1"/>
</dbReference>
<organism evidence="1 2">
    <name type="scientific">Cohnella ginsengisoli</name>
    <dbReference type="NCBI Taxonomy" id="425004"/>
    <lineage>
        <taxon>Bacteria</taxon>
        <taxon>Bacillati</taxon>
        <taxon>Bacillota</taxon>
        <taxon>Bacilli</taxon>
        <taxon>Bacillales</taxon>
        <taxon>Paenibacillaceae</taxon>
        <taxon>Cohnella</taxon>
    </lineage>
</organism>
<name>A0A9X4QMY0_9BACL</name>
<keyword evidence="2" id="KW-1185">Reference proteome</keyword>
<sequence>MPGHRIEYPIAQFRFENGLWKVYWKDSKEKWHSIDDIEPDTNFEAQLKAVDENGIFWV</sequence>
<dbReference type="EMBL" id="JAPDHZ010000003">
    <property type="protein sequence ID" value="MDG0791435.1"/>
    <property type="molecule type" value="Genomic_DNA"/>
</dbReference>